<keyword evidence="2" id="KW-0805">Transcription regulation</keyword>
<evidence type="ECO:0000256" key="3">
    <source>
        <dbReference type="ARBA" id="ARBA00023125"/>
    </source>
</evidence>
<dbReference type="InterPro" id="IPR010982">
    <property type="entry name" value="Lambda_DNA-bd_dom_sf"/>
</dbReference>
<dbReference type="SUPFAM" id="SSF53822">
    <property type="entry name" value="Periplasmic binding protein-like I"/>
    <property type="match status" value="1"/>
</dbReference>
<dbReference type="PROSITE" id="PS50932">
    <property type="entry name" value="HTH_LACI_2"/>
    <property type="match status" value="1"/>
</dbReference>
<evidence type="ECO:0000256" key="1">
    <source>
        <dbReference type="ARBA" id="ARBA00022491"/>
    </source>
</evidence>
<dbReference type="Proteomes" id="UP000753724">
    <property type="component" value="Unassembled WGS sequence"/>
</dbReference>
<dbReference type="PROSITE" id="PS00356">
    <property type="entry name" value="HTH_LACI_1"/>
    <property type="match status" value="1"/>
</dbReference>
<dbReference type="PANTHER" id="PTHR30146:SF151">
    <property type="entry name" value="HTH-TYPE TRANSCRIPTIONAL REPRESSOR CYTR"/>
    <property type="match status" value="1"/>
</dbReference>
<protein>
    <submittedName>
        <fullName evidence="6">Substrate-binding domain-containing protein</fullName>
    </submittedName>
</protein>
<dbReference type="Pfam" id="PF00356">
    <property type="entry name" value="LacI"/>
    <property type="match status" value="1"/>
</dbReference>
<dbReference type="RefSeq" id="WP_161720373.1">
    <property type="nucleotide sequence ID" value="NZ_JAAAPO010000007.1"/>
</dbReference>
<dbReference type="InterPro" id="IPR028082">
    <property type="entry name" value="Peripla_BP_I"/>
</dbReference>
<gene>
    <name evidence="6" type="ORF">GTZ99_15070</name>
</gene>
<dbReference type="Pfam" id="PF13377">
    <property type="entry name" value="Peripla_BP_3"/>
    <property type="match status" value="1"/>
</dbReference>
<evidence type="ECO:0000313" key="7">
    <source>
        <dbReference type="Proteomes" id="UP000753724"/>
    </source>
</evidence>
<dbReference type="CDD" id="cd01392">
    <property type="entry name" value="HTH_LacI"/>
    <property type="match status" value="1"/>
</dbReference>
<dbReference type="Gene3D" id="1.10.260.40">
    <property type="entry name" value="lambda repressor-like DNA-binding domains"/>
    <property type="match status" value="1"/>
</dbReference>
<keyword evidence="3" id="KW-0238">DNA-binding</keyword>
<dbReference type="SMART" id="SM00354">
    <property type="entry name" value="HTH_LACI"/>
    <property type="match status" value="1"/>
</dbReference>
<dbReference type="InterPro" id="IPR046335">
    <property type="entry name" value="LacI/GalR-like_sensor"/>
</dbReference>
<reference evidence="7" key="1">
    <citation type="submission" date="2020-01" db="EMBL/GenBank/DDBJ databases">
        <title>Sphingomonas sp. strain CSW-10.</title>
        <authorList>
            <person name="Chen W.-M."/>
        </authorList>
    </citation>
    <scope>NUCLEOTIDE SEQUENCE [LARGE SCALE GENOMIC DNA]</scope>
    <source>
        <strain evidence="7">FSY-8</strain>
    </source>
</reference>
<dbReference type="PANTHER" id="PTHR30146">
    <property type="entry name" value="LACI-RELATED TRANSCRIPTIONAL REPRESSOR"/>
    <property type="match status" value="1"/>
</dbReference>
<evidence type="ECO:0000313" key="6">
    <source>
        <dbReference type="EMBL" id="NBC37875.1"/>
    </source>
</evidence>
<dbReference type="SUPFAM" id="SSF47413">
    <property type="entry name" value="lambda repressor-like DNA-binding domains"/>
    <property type="match status" value="1"/>
</dbReference>
<dbReference type="Gene3D" id="3.40.50.2300">
    <property type="match status" value="2"/>
</dbReference>
<proteinExistence type="predicted"/>
<evidence type="ECO:0000256" key="2">
    <source>
        <dbReference type="ARBA" id="ARBA00023015"/>
    </source>
</evidence>
<organism evidence="6 7">
    <name type="scientific">Novosphingobium ovatum</name>
    <dbReference type="NCBI Taxonomy" id="1908523"/>
    <lineage>
        <taxon>Bacteria</taxon>
        <taxon>Pseudomonadati</taxon>
        <taxon>Pseudomonadota</taxon>
        <taxon>Alphaproteobacteria</taxon>
        <taxon>Sphingomonadales</taxon>
        <taxon>Sphingomonadaceae</taxon>
        <taxon>Novosphingobium</taxon>
    </lineage>
</organism>
<keyword evidence="7" id="KW-1185">Reference proteome</keyword>
<keyword evidence="4" id="KW-0804">Transcription</keyword>
<evidence type="ECO:0000259" key="5">
    <source>
        <dbReference type="PROSITE" id="PS50932"/>
    </source>
</evidence>
<dbReference type="InterPro" id="IPR000843">
    <property type="entry name" value="HTH_LacI"/>
</dbReference>
<evidence type="ECO:0000256" key="4">
    <source>
        <dbReference type="ARBA" id="ARBA00023163"/>
    </source>
</evidence>
<sequence length="335" mass="35972">MANIKDIAAMAGVSIATVSRALRQPGLVKDKTAAKIEEAIRELDYKPNLVAASLRRQKADAVIIAVPSIHNPFTSSFVEGVENVARENGTKVLLAITESRSDLLDRHYEMIAGKQADGMILLDLIEPSDLARKVAGASPLPIVLACEYQDGKDQPRVRVNDVDAAADAAAHIAGLGHTRIACLSGPSVQRMSRDRQRGFRLGLRRAGLELAEDLIVAGDYSLQSGVESTFALLDRGHPFTAILCENDEMALGAIHALAVRGLRVPQDVSVIGIDNMRFAAFSNPALTTVSLPTTAIGEQAMRLMLDFAIDADGACREIILPHQLIKRESTCPPQA</sequence>
<name>A0ABW9XH38_9SPHN</name>
<accession>A0ABW9XH38</accession>
<comment type="caution">
    <text evidence="6">The sequence shown here is derived from an EMBL/GenBank/DDBJ whole genome shotgun (WGS) entry which is preliminary data.</text>
</comment>
<keyword evidence="1" id="KW-0678">Repressor</keyword>
<feature type="domain" description="HTH lacI-type" evidence="5">
    <location>
        <begin position="2"/>
        <end position="56"/>
    </location>
</feature>
<dbReference type="EMBL" id="JAAAPO010000007">
    <property type="protein sequence ID" value="NBC37875.1"/>
    <property type="molecule type" value="Genomic_DNA"/>
</dbReference>